<dbReference type="Proteomes" id="UP001446871">
    <property type="component" value="Unassembled WGS sequence"/>
</dbReference>
<keyword evidence="3" id="KW-1185">Reference proteome</keyword>
<comment type="caution">
    <text evidence="2">The sequence shown here is derived from an EMBL/GenBank/DDBJ whole genome shotgun (WGS) entry which is preliminary data.</text>
</comment>
<evidence type="ECO:0000256" key="1">
    <source>
        <dbReference type="SAM" id="SignalP"/>
    </source>
</evidence>
<gene>
    <name evidence="2" type="ORF">PG996_013294</name>
</gene>
<proteinExistence type="predicted"/>
<evidence type="ECO:0000313" key="3">
    <source>
        <dbReference type="Proteomes" id="UP001446871"/>
    </source>
</evidence>
<reference evidence="2 3" key="1">
    <citation type="submission" date="2023-01" db="EMBL/GenBank/DDBJ databases">
        <title>Analysis of 21 Apiospora genomes using comparative genomics revels a genus with tremendous synthesis potential of carbohydrate active enzymes and secondary metabolites.</title>
        <authorList>
            <person name="Sorensen T."/>
        </authorList>
    </citation>
    <scope>NUCLEOTIDE SEQUENCE [LARGE SCALE GENOMIC DNA]</scope>
    <source>
        <strain evidence="2 3">CBS 83171</strain>
    </source>
</reference>
<protein>
    <recommendedName>
        <fullName evidence="4">Secreted protein</fullName>
    </recommendedName>
</protein>
<keyword evidence="1" id="KW-0732">Signal</keyword>
<name>A0ABR1U563_9PEZI</name>
<dbReference type="EMBL" id="JAQQWM010000008">
    <property type="protein sequence ID" value="KAK8053993.1"/>
    <property type="molecule type" value="Genomic_DNA"/>
</dbReference>
<evidence type="ECO:0008006" key="4">
    <source>
        <dbReference type="Google" id="ProtNLM"/>
    </source>
</evidence>
<feature type="chain" id="PRO_5046694792" description="Secreted protein" evidence="1">
    <location>
        <begin position="24"/>
        <end position="83"/>
    </location>
</feature>
<organism evidence="2 3">
    <name type="scientific">Apiospora saccharicola</name>
    <dbReference type="NCBI Taxonomy" id="335842"/>
    <lineage>
        <taxon>Eukaryota</taxon>
        <taxon>Fungi</taxon>
        <taxon>Dikarya</taxon>
        <taxon>Ascomycota</taxon>
        <taxon>Pezizomycotina</taxon>
        <taxon>Sordariomycetes</taxon>
        <taxon>Xylariomycetidae</taxon>
        <taxon>Amphisphaeriales</taxon>
        <taxon>Apiosporaceae</taxon>
        <taxon>Apiospora</taxon>
    </lineage>
</organism>
<evidence type="ECO:0000313" key="2">
    <source>
        <dbReference type="EMBL" id="KAK8053993.1"/>
    </source>
</evidence>
<accession>A0ABR1U563</accession>
<feature type="signal peptide" evidence="1">
    <location>
        <begin position="1"/>
        <end position="23"/>
    </location>
</feature>
<sequence length="83" mass="8570">MLLITTKLFAFVVAIGRLSSVLASPVPVPDGLGIDIDASLSFLGGRENNKVHGLLVNVDTPVLPLSLLGRAIPGRSSSAECTT</sequence>